<keyword evidence="2" id="KW-1185">Reference proteome</keyword>
<dbReference type="Proteomes" id="UP000187191">
    <property type="component" value="Chromosome"/>
</dbReference>
<evidence type="ECO:0000313" key="1">
    <source>
        <dbReference type="EMBL" id="APY84502.1"/>
    </source>
</evidence>
<sequence>MIVRRHMLAHDLDSPDYRAAGLVADRVDRGWQVYAPVTDGQFRIGRGLFYVADDEVLELTDTQSSYPQQYAEEFAARHRARWGL</sequence>
<protein>
    <submittedName>
        <fullName evidence="1">Uncharacterized protein</fullName>
    </submittedName>
</protein>
<gene>
    <name evidence="1" type="ORF">A7J05_00740</name>
</gene>
<name>A0ABN4VB75_9ACTN</name>
<evidence type="ECO:0000313" key="2">
    <source>
        <dbReference type="Proteomes" id="UP000187191"/>
    </source>
</evidence>
<dbReference type="EMBL" id="CP015588">
    <property type="protein sequence ID" value="APY84502.1"/>
    <property type="molecule type" value="Genomic_DNA"/>
</dbReference>
<proteinExistence type="predicted"/>
<organism evidence="1 2">
    <name type="scientific">Streptomyces alfalfae</name>
    <dbReference type="NCBI Taxonomy" id="1642299"/>
    <lineage>
        <taxon>Bacteria</taxon>
        <taxon>Bacillati</taxon>
        <taxon>Actinomycetota</taxon>
        <taxon>Actinomycetes</taxon>
        <taxon>Kitasatosporales</taxon>
        <taxon>Streptomycetaceae</taxon>
        <taxon>Streptomyces</taxon>
    </lineage>
</organism>
<accession>A0ABN4VB75</accession>
<reference evidence="1 2" key="1">
    <citation type="submission" date="2016-05" db="EMBL/GenBank/DDBJ databases">
        <authorList>
            <person name="Gu J."/>
        </authorList>
    </citation>
    <scope>NUCLEOTIDE SEQUENCE [LARGE SCALE GENOMIC DNA]</scope>
    <source>
        <strain evidence="1 2">ACCC40021</strain>
    </source>
</reference>